<dbReference type="RefSeq" id="WP_357782770.1">
    <property type="nucleotide sequence ID" value="NZ_JBFAKC010000004.1"/>
</dbReference>
<dbReference type="InterPro" id="IPR000415">
    <property type="entry name" value="Nitroreductase-like"/>
</dbReference>
<dbReference type="InterPro" id="IPR050627">
    <property type="entry name" value="Nitroreductase/BluB"/>
</dbReference>
<organism evidence="1 2">
    <name type="scientific">Nocardia aurea</name>
    <dbReference type="NCBI Taxonomy" id="2144174"/>
    <lineage>
        <taxon>Bacteria</taxon>
        <taxon>Bacillati</taxon>
        <taxon>Actinomycetota</taxon>
        <taxon>Actinomycetes</taxon>
        <taxon>Mycobacteriales</taxon>
        <taxon>Nocardiaceae</taxon>
        <taxon>Nocardia</taxon>
    </lineage>
</organism>
<keyword evidence="2" id="KW-1185">Reference proteome</keyword>
<name>A0ABV3FS64_9NOCA</name>
<protein>
    <recommendedName>
        <fullName evidence="3">NAD(P)H nitroreductase</fullName>
    </recommendedName>
</protein>
<dbReference type="EMBL" id="JBFAKC010000004">
    <property type="protein sequence ID" value="MEV0708264.1"/>
    <property type="molecule type" value="Genomic_DNA"/>
</dbReference>
<dbReference type="Proteomes" id="UP001551695">
    <property type="component" value="Unassembled WGS sequence"/>
</dbReference>
<dbReference type="Gene3D" id="3.40.109.10">
    <property type="entry name" value="NADH Oxidase"/>
    <property type="match status" value="1"/>
</dbReference>
<gene>
    <name evidence="1" type="ORF">AB0I48_11915</name>
</gene>
<proteinExistence type="predicted"/>
<dbReference type="NCBIfam" id="NF047509">
    <property type="entry name" value="Rv3131_FMN_oxido"/>
    <property type="match status" value="1"/>
</dbReference>
<evidence type="ECO:0008006" key="3">
    <source>
        <dbReference type="Google" id="ProtNLM"/>
    </source>
</evidence>
<dbReference type="PANTHER" id="PTHR23026:SF123">
    <property type="entry name" value="NAD(P)H NITROREDUCTASE RV3131-RELATED"/>
    <property type="match status" value="1"/>
</dbReference>
<dbReference type="SUPFAM" id="SSF55469">
    <property type="entry name" value="FMN-dependent nitroreductase-like"/>
    <property type="match status" value="2"/>
</dbReference>
<sequence>MTDSNRTPVLSVPDRSTVSAALRLASRAPSVHNTQPWRWVYDRTRLHLYRDTDRLLTEMDPRGRQQVISCGAVLHHARTAFAAAGWHTDTVRMPDPEHPELLATITFRPWPEPPEGVGERARAIERRHTDRLPLHEPADLPELLHTMRMLVHPHDLELELLDESARPRIAAASEQAAALHHYDMEYQTELHWWAGHSSASEGVPASALTSDAESARVDVARSFPSAPHSARRGDLDDHARLLVLSSVSDSALQWLHTGEALSLLLLECTAAGFATCALTHITERPAGRDVLAGLLPRPGVPQVVVRVGIAPKDEDPITPTPRRPLADVLTIRE</sequence>
<evidence type="ECO:0000313" key="1">
    <source>
        <dbReference type="EMBL" id="MEV0708264.1"/>
    </source>
</evidence>
<comment type="caution">
    <text evidence="1">The sequence shown here is derived from an EMBL/GenBank/DDBJ whole genome shotgun (WGS) entry which is preliminary data.</text>
</comment>
<reference evidence="1 2" key="1">
    <citation type="submission" date="2024-06" db="EMBL/GenBank/DDBJ databases">
        <title>The Natural Products Discovery Center: Release of the First 8490 Sequenced Strains for Exploring Actinobacteria Biosynthetic Diversity.</title>
        <authorList>
            <person name="Kalkreuter E."/>
            <person name="Kautsar S.A."/>
            <person name="Yang D."/>
            <person name="Bader C.D."/>
            <person name="Teijaro C.N."/>
            <person name="Fluegel L."/>
            <person name="Davis C.M."/>
            <person name="Simpson J.R."/>
            <person name="Lauterbach L."/>
            <person name="Steele A.D."/>
            <person name="Gui C."/>
            <person name="Meng S."/>
            <person name="Li G."/>
            <person name="Viehrig K."/>
            <person name="Ye F."/>
            <person name="Su P."/>
            <person name="Kiefer A.F."/>
            <person name="Nichols A."/>
            <person name="Cepeda A.J."/>
            <person name="Yan W."/>
            <person name="Fan B."/>
            <person name="Jiang Y."/>
            <person name="Adhikari A."/>
            <person name="Zheng C.-J."/>
            <person name="Schuster L."/>
            <person name="Cowan T.M."/>
            <person name="Smanski M.J."/>
            <person name="Chevrette M.G."/>
            <person name="De Carvalho L.P.S."/>
            <person name="Shen B."/>
        </authorList>
    </citation>
    <scope>NUCLEOTIDE SEQUENCE [LARGE SCALE GENOMIC DNA]</scope>
    <source>
        <strain evidence="1 2">NPDC050403</strain>
    </source>
</reference>
<evidence type="ECO:0000313" key="2">
    <source>
        <dbReference type="Proteomes" id="UP001551695"/>
    </source>
</evidence>
<dbReference type="PANTHER" id="PTHR23026">
    <property type="entry name" value="NADPH NITROREDUCTASE"/>
    <property type="match status" value="1"/>
</dbReference>
<accession>A0ABV3FS64</accession>